<evidence type="ECO:0000313" key="1">
    <source>
        <dbReference type="EMBL" id="GAG05291.1"/>
    </source>
</evidence>
<organism evidence="1">
    <name type="scientific">marine sediment metagenome</name>
    <dbReference type="NCBI Taxonomy" id="412755"/>
    <lineage>
        <taxon>unclassified sequences</taxon>
        <taxon>metagenomes</taxon>
        <taxon>ecological metagenomes</taxon>
    </lineage>
</organism>
<accession>X0VXR7</accession>
<dbReference type="EMBL" id="BARS01024216">
    <property type="protein sequence ID" value="GAG05291.1"/>
    <property type="molecule type" value="Genomic_DNA"/>
</dbReference>
<comment type="caution">
    <text evidence="1">The sequence shown here is derived from an EMBL/GenBank/DDBJ whole genome shotgun (WGS) entry which is preliminary data.</text>
</comment>
<feature type="non-terminal residue" evidence="1">
    <location>
        <position position="40"/>
    </location>
</feature>
<proteinExistence type="predicted"/>
<sequence length="40" mass="4626">MRTIEKGYKIVNVKGEKGIMCLTCNMISYNKNDIEHKYCG</sequence>
<protein>
    <submittedName>
        <fullName evidence="1">Uncharacterized protein</fullName>
    </submittedName>
</protein>
<name>X0VXR7_9ZZZZ</name>
<reference evidence="1" key="1">
    <citation type="journal article" date="2014" name="Front. Microbiol.">
        <title>High frequency of phylogenetically diverse reductive dehalogenase-homologous genes in deep subseafloor sedimentary metagenomes.</title>
        <authorList>
            <person name="Kawai M."/>
            <person name="Futagami T."/>
            <person name="Toyoda A."/>
            <person name="Takaki Y."/>
            <person name="Nishi S."/>
            <person name="Hori S."/>
            <person name="Arai W."/>
            <person name="Tsubouchi T."/>
            <person name="Morono Y."/>
            <person name="Uchiyama I."/>
            <person name="Ito T."/>
            <person name="Fujiyama A."/>
            <person name="Inagaki F."/>
            <person name="Takami H."/>
        </authorList>
    </citation>
    <scope>NUCLEOTIDE SEQUENCE</scope>
    <source>
        <strain evidence="1">Expedition CK06-06</strain>
    </source>
</reference>
<gene>
    <name evidence="1" type="ORF">S01H1_38464</name>
</gene>
<dbReference type="AlphaFoldDB" id="X0VXR7"/>